<feature type="domain" description="MlaB-like STAS" evidence="1">
    <location>
        <begin position="36"/>
        <end position="109"/>
    </location>
</feature>
<dbReference type="Gene3D" id="3.30.750.24">
    <property type="entry name" value="STAS domain"/>
    <property type="match status" value="1"/>
</dbReference>
<protein>
    <submittedName>
        <fullName evidence="2">STAS domain-containing protein</fullName>
    </submittedName>
</protein>
<dbReference type="InterPro" id="IPR036513">
    <property type="entry name" value="STAS_dom_sf"/>
</dbReference>
<keyword evidence="3" id="KW-1185">Reference proteome</keyword>
<name>A0A7Y0FNI9_9BACT</name>
<dbReference type="SUPFAM" id="SSF52091">
    <property type="entry name" value="SpoIIaa-like"/>
    <property type="match status" value="1"/>
</dbReference>
<accession>A0A7Y0FNI9</accession>
<evidence type="ECO:0000313" key="3">
    <source>
        <dbReference type="Proteomes" id="UP000559626"/>
    </source>
</evidence>
<dbReference type="InterPro" id="IPR058548">
    <property type="entry name" value="MlaB-like_STAS"/>
</dbReference>
<reference evidence="2 3" key="1">
    <citation type="submission" date="2020-04" db="EMBL/GenBank/DDBJ databases">
        <title>Hymenobacter polaris sp. nov., isolated from Arctic soil.</title>
        <authorList>
            <person name="Dahal R.H."/>
        </authorList>
    </citation>
    <scope>NUCLEOTIDE SEQUENCE [LARGE SCALE GENOMIC DNA]</scope>
    <source>
        <strain evidence="2 3">RP-2-7</strain>
    </source>
</reference>
<dbReference type="Proteomes" id="UP000559626">
    <property type="component" value="Unassembled WGS sequence"/>
</dbReference>
<evidence type="ECO:0000313" key="2">
    <source>
        <dbReference type="EMBL" id="NML67002.1"/>
    </source>
</evidence>
<gene>
    <name evidence="2" type="ORF">HHL22_17485</name>
</gene>
<sequence>MSNTFFLLVLPQRSLTIHIGSCRNQVGFSLRGSCVSATDAAQLARATQHILARASPQAWVDCQQLSSLTWLGQRALMEADRACRDAGTTLYWCGLSPRLLRQLRAGGLEHVMRLMPAESFGGPRFLLPAAN</sequence>
<comment type="caution">
    <text evidence="2">The sequence shown here is derived from an EMBL/GenBank/DDBJ whole genome shotgun (WGS) entry which is preliminary data.</text>
</comment>
<proteinExistence type="predicted"/>
<dbReference type="EMBL" id="JABBGH010000003">
    <property type="protein sequence ID" value="NML67002.1"/>
    <property type="molecule type" value="Genomic_DNA"/>
</dbReference>
<evidence type="ECO:0000259" key="1">
    <source>
        <dbReference type="Pfam" id="PF13466"/>
    </source>
</evidence>
<dbReference type="AlphaFoldDB" id="A0A7Y0FNI9"/>
<dbReference type="Pfam" id="PF13466">
    <property type="entry name" value="STAS_2"/>
    <property type="match status" value="1"/>
</dbReference>
<dbReference type="RefSeq" id="WP_169532698.1">
    <property type="nucleotide sequence ID" value="NZ_JABBGH010000003.1"/>
</dbReference>
<organism evidence="2 3">
    <name type="scientific">Hymenobacter polaris</name>
    <dbReference type="NCBI Taxonomy" id="2682546"/>
    <lineage>
        <taxon>Bacteria</taxon>
        <taxon>Pseudomonadati</taxon>
        <taxon>Bacteroidota</taxon>
        <taxon>Cytophagia</taxon>
        <taxon>Cytophagales</taxon>
        <taxon>Hymenobacteraceae</taxon>
        <taxon>Hymenobacter</taxon>
    </lineage>
</organism>